<organism evidence="2 3">
    <name type="scientific">Natronocella acetinitrilica</name>
    <dbReference type="NCBI Taxonomy" id="414046"/>
    <lineage>
        <taxon>Bacteria</taxon>
        <taxon>Pseudomonadati</taxon>
        <taxon>Pseudomonadota</taxon>
        <taxon>Gammaproteobacteria</taxon>
        <taxon>Chromatiales</taxon>
        <taxon>Ectothiorhodospiraceae</taxon>
        <taxon>Natronocella</taxon>
    </lineage>
</organism>
<dbReference type="Proteomes" id="UP001205843">
    <property type="component" value="Unassembled WGS sequence"/>
</dbReference>
<accession>A0AAE3G934</accession>
<dbReference type="SUPFAM" id="SSF56300">
    <property type="entry name" value="Metallo-dependent phosphatases"/>
    <property type="match status" value="1"/>
</dbReference>
<dbReference type="AlphaFoldDB" id="A0AAE3G934"/>
<reference evidence="2" key="1">
    <citation type="submission" date="2022-03" db="EMBL/GenBank/DDBJ databases">
        <title>Genomic Encyclopedia of Type Strains, Phase III (KMG-III): the genomes of soil and plant-associated and newly described type strains.</title>
        <authorList>
            <person name="Whitman W."/>
        </authorList>
    </citation>
    <scope>NUCLEOTIDE SEQUENCE</scope>
    <source>
        <strain evidence="2">ANL 6-2</strain>
    </source>
</reference>
<evidence type="ECO:0000313" key="2">
    <source>
        <dbReference type="EMBL" id="MCP1677288.1"/>
    </source>
</evidence>
<evidence type="ECO:0000313" key="3">
    <source>
        <dbReference type="Proteomes" id="UP001205843"/>
    </source>
</evidence>
<dbReference type="EMBL" id="JALJXV010000023">
    <property type="protein sequence ID" value="MCP1677288.1"/>
    <property type="molecule type" value="Genomic_DNA"/>
</dbReference>
<comment type="caution">
    <text evidence="2">The sequence shown here is derived from an EMBL/GenBank/DDBJ whole genome shotgun (WGS) entry which is preliminary data.</text>
</comment>
<name>A0AAE3G934_9GAMM</name>
<dbReference type="InterPro" id="IPR004843">
    <property type="entry name" value="Calcineurin-like_PHP"/>
</dbReference>
<gene>
    <name evidence="2" type="ORF">J2T57_004467</name>
</gene>
<dbReference type="RefSeq" id="WP_253485954.1">
    <property type="nucleotide sequence ID" value="NZ_JALJXV010000023.1"/>
</dbReference>
<proteinExistence type="predicted"/>
<keyword evidence="3" id="KW-1185">Reference proteome</keyword>
<feature type="domain" description="Calcineurin-like phosphoesterase" evidence="1">
    <location>
        <begin position="5"/>
        <end position="197"/>
    </location>
</feature>
<protein>
    <submittedName>
        <fullName evidence="2">Phosphodiesterase</fullName>
    </submittedName>
</protein>
<dbReference type="Gene3D" id="3.60.21.10">
    <property type="match status" value="1"/>
</dbReference>
<dbReference type="Pfam" id="PF00149">
    <property type="entry name" value="Metallophos"/>
    <property type="match status" value="1"/>
</dbReference>
<dbReference type="GO" id="GO:0016787">
    <property type="term" value="F:hydrolase activity"/>
    <property type="evidence" value="ECO:0007669"/>
    <property type="project" value="InterPro"/>
</dbReference>
<dbReference type="InterPro" id="IPR029052">
    <property type="entry name" value="Metallo-depent_PP-like"/>
</dbReference>
<evidence type="ECO:0000259" key="1">
    <source>
        <dbReference type="Pfam" id="PF00149"/>
    </source>
</evidence>
<sequence>MTPDILYCGDPHGDFAPINRAARESTPRALVLLGDYDLKRPLDDMLVDAIRHTDVWWIPGNHDFERVEHFDNLFGSALANRNLHGRVVDIGGCRVAGLGGTFQGKVWHPRQHGASPRYGSRDEYLATCGKGNRWRDGLPLGRRGAIWPEDYAALMDMRADVLVTHEAPSTHRHGFEEIDRLAEAMGAGLIVHGHHHVDYSVTLSSGVRVIGVGLAGVSCGRGS</sequence>